<dbReference type="Pfam" id="PF03319">
    <property type="entry name" value="EutN_CcmL"/>
    <property type="match status" value="1"/>
</dbReference>
<dbReference type="SUPFAM" id="SSF159133">
    <property type="entry name" value="EutN/CcmL-like"/>
    <property type="match status" value="1"/>
</dbReference>
<evidence type="ECO:0000313" key="4">
    <source>
        <dbReference type="Proteomes" id="UP001267407"/>
    </source>
</evidence>
<organism evidence="3 4">
    <name type="scientific">Marinobacter xiaoshiensis</name>
    <dbReference type="NCBI Taxonomy" id="3073652"/>
    <lineage>
        <taxon>Bacteria</taxon>
        <taxon>Pseudomonadati</taxon>
        <taxon>Pseudomonadota</taxon>
        <taxon>Gammaproteobacteria</taxon>
        <taxon>Pseudomonadales</taxon>
        <taxon>Marinobacteraceae</taxon>
        <taxon>Marinobacter</taxon>
    </lineage>
</organism>
<dbReference type="Gene3D" id="2.40.50.220">
    <property type="entry name" value="EutN/Ccml"/>
    <property type="match status" value="1"/>
</dbReference>
<dbReference type="EMBL" id="JAVMBO010000007">
    <property type="protein sequence ID" value="MDS1309871.1"/>
    <property type="molecule type" value="Genomic_DNA"/>
</dbReference>
<keyword evidence="2" id="KW-1283">Bacterial microcompartment</keyword>
<dbReference type="Proteomes" id="UP001267407">
    <property type="component" value="Unassembled WGS sequence"/>
</dbReference>
<reference evidence="3" key="1">
    <citation type="submission" date="2023-09" db="EMBL/GenBank/DDBJ databases">
        <title>Marinobacter sediminicola sp. nov. and Marinobacter maritimum sp. nov., isolated from marine sediment.</title>
        <authorList>
            <person name="An J."/>
        </authorList>
    </citation>
    <scope>NUCLEOTIDE SEQUENCE</scope>
    <source>
        <strain evidence="3">F60267</strain>
    </source>
</reference>
<protein>
    <submittedName>
        <fullName evidence="3">EutN/CcmL family microcompartment protein</fullName>
    </submittedName>
</protein>
<sequence>MRLAKVIGQVVATVRSERLGMDKLALIKFIDQDGKEESSVMVAADRLGAGEGEWVLVVSGSSARMSVDGTGQTPVDLSIVGIIDEVTGGTKTWFKKYQRNY</sequence>
<dbReference type="InterPro" id="IPR036677">
    <property type="entry name" value="EutN_CcmL_sf"/>
</dbReference>
<evidence type="ECO:0000313" key="3">
    <source>
        <dbReference type="EMBL" id="MDS1309871.1"/>
    </source>
</evidence>
<accession>A0ABU2HH43</accession>
<evidence type="ECO:0000256" key="2">
    <source>
        <dbReference type="ARBA" id="ARBA00024446"/>
    </source>
</evidence>
<dbReference type="InterPro" id="IPR004992">
    <property type="entry name" value="EutN_CcmL"/>
</dbReference>
<name>A0ABU2HH43_9GAMM</name>
<dbReference type="PANTHER" id="PTHR36539">
    <property type="entry name" value="ETHANOLAMINE UTILIZATION PROTEIN EUTN"/>
    <property type="match status" value="1"/>
</dbReference>
<keyword evidence="4" id="KW-1185">Reference proteome</keyword>
<proteinExistence type="predicted"/>
<evidence type="ECO:0000256" key="1">
    <source>
        <dbReference type="ARBA" id="ARBA00024322"/>
    </source>
</evidence>
<dbReference type="PROSITE" id="PS51932">
    <property type="entry name" value="BMV"/>
    <property type="match status" value="1"/>
</dbReference>
<dbReference type="RefSeq" id="WP_200200888.1">
    <property type="nucleotide sequence ID" value="NZ_JAVMBO010000007.1"/>
</dbReference>
<dbReference type="CDD" id="cd01614">
    <property type="entry name" value="EutN_CcmL"/>
    <property type="match status" value="1"/>
</dbReference>
<dbReference type="PANTHER" id="PTHR36539:SF1">
    <property type="entry name" value="BACTERIAL MICROCOMPARTMENT SHELL VERTEX PROTEIN EUTN"/>
    <property type="match status" value="1"/>
</dbReference>
<gene>
    <name evidence="3" type="ORF">RKA07_07080</name>
</gene>
<comment type="subcellular location">
    <subcellularLocation>
        <location evidence="1">Bacterial microcompartment</location>
    </subcellularLocation>
</comment>
<comment type="caution">
    <text evidence="3">The sequence shown here is derived from an EMBL/GenBank/DDBJ whole genome shotgun (WGS) entry which is preliminary data.</text>
</comment>